<protein>
    <submittedName>
        <fullName evidence="2">Uncharacterized protein</fullName>
    </submittedName>
</protein>
<evidence type="ECO:0000256" key="1">
    <source>
        <dbReference type="SAM" id="MobiDB-lite"/>
    </source>
</evidence>
<feature type="compositionally biased region" description="Basic and acidic residues" evidence="1">
    <location>
        <begin position="337"/>
        <end position="350"/>
    </location>
</feature>
<feature type="compositionally biased region" description="Polar residues" evidence="1">
    <location>
        <begin position="232"/>
        <end position="241"/>
    </location>
</feature>
<feature type="compositionally biased region" description="Acidic residues" evidence="1">
    <location>
        <begin position="415"/>
        <end position="442"/>
    </location>
</feature>
<dbReference type="EMBL" id="JAUTDP010000004">
    <property type="protein sequence ID" value="KAK3399581.1"/>
    <property type="molecule type" value="Genomic_DNA"/>
</dbReference>
<reference evidence="2" key="2">
    <citation type="submission" date="2023-07" db="EMBL/GenBank/DDBJ databases">
        <authorList>
            <consortium name="Lawrence Berkeley National Laboratory"/>
            <person name="Haridas S."/>
            <person name="Hensen N."/>
            <person name="Bonometti L."/>
            <person name="Westerberg I."/>
            <person name="Brannstrom I.O."/>
            <person name="Guillou S."/>
            <person name="Cros-Aarteil S."/>
            <person name="Calhoun S."/>
            <person name="Kuo A."/>
            <person name="Mondo S."/>
            <person name="Pangilinan J."/>
            <person name="Riley R."/>
            <person name="LaButti K."/>
            <person name="Andreopoulos B."/>
            <person name="Lipzen A."/>
            <person name="Chen C."/>
            <person name="Yanf M."/>
            <person name="Daum C."/>
            <person name="Ng V."/>
            <person name="Clum A."/>
            <person name="Steindorff A."/>
            <person name="Ohm R."/>
            <person name="Martin F."/>
            <person name="Silar P."/>
            <person name="Natvig D."/>
            <person name="Lalanne C."/>
            <person name="Gautier V."/>
            <person name="Ament-velasquez S.L."/>
            <person name="Kruys A."/>
            <person name="Hutchinson M.I."/>
            <person name="Powell A.J."/>
            <person name="Barry K."/>
            <person name="Miller A.N."/>
            <person name="Grigoriev I.V."/>
            <person name="Debuchy R."/>
            <person name="Gladieux P."/>
            <person name="Thoren M.H."/>
            <person name="Johannesson H."/>
        </authorList>
    </citation>
    <scope>NUCLEOTIDE SEQUENCE</scope>
    <source>
        <strain evidence="2">FGSC 1904</strain>
    </source>
</reference>
<feature type="compositionally biased region" description="Basic and acidic residues" evidence="1">
    <location>
        <begin position="443"/>
        <end position="460"/>
    </location>
</feature>
<sequence>MEGKTYGNTVIMQKIHRKKTPTDRQANKAPDATGKQRQAALNTKAQEPTRRVDKLPRLPTLLLTAGMGRKPATVTQRATAPILARRGPKTLPGKHGQIQDYHQEHWVRSQSLLLYYHCVNVLLQEDMDAVVSGSDAEEHPNFQSLLSDLNRLAKIDPKIRVYVDFGKRYNKEGTDSSVTSSLTHTCPPPSRSLLPPRPHPHNPNSPPPPPPPPPCPPPPPPKSLRSKTPPSQTESPTKSHLSNTLWSLVLNDVLDAAPELGQGINNLDEADEATDEAADGNPILIDDRCALTDAMEEVKAEIFHFLYEEGWWFFPLASSSASTANKNEDEDENGDENGDRNGNEDDGTKNRRELITEGQVLYNLACAMWWKYYGQKTGGGVCPVEQYKDECRLLMREDESWLRYVVARVEKEDMEKEEDESEWVDEEEWVDHSDEDDDDDWDGGYKEGERPSSEFERFTA</sequence>
<evidence type="ECO:0000313" key="2">
    <source>
        <dbReference type="EMBL" id="KAK3399581.1"/>
    </source>
</evidence>
<feature type="region of interest" description="Disordered" evidence="1">
    <location>
        <begin position="1"/>
        <end position="51"/>
    </location>
</feature>
<dbReference type="AlphaFoldDB" id="A0AAE0PGN9"/>
<proteinExistence type="predicted"/>
<name>A0AAE0PGN9_SORBR</name>
<feature type="compositionally biased region" description="Polar residues" evidence="1">
    <location>
        <begin position="175"/>
        <end position="184"/>
    </location>
</feature>
<keyword evidence="3" id="KW-1185">Reference proteome</keyword>
<gene>
    <name evidence="2" type="ORF">B0T20DRAFT_391144</name>
</gene>
<dbReference type="Proteomes" id="UP001281003">
    <property type="component" value="Unassembled WGS sequence"/>
</dbReference>
<feature type="region of interest" description="Disordered" evidence="1">
    <location>
        <begin position="170"/>
        <end position="241"/>
    </location>
</feature>
<feature type="region of interest" description="Disordered" evidence="1">
    <location>
        <begin position="322"/>
        <end position="350"/>
    </location>
</feature>
<feature type="compositionally biased region" description="Polar residues" evidence="1">
    <location>
        <begin position="35"/>
        <end position="46"/>
    </location>
</feature>
<organism evidence="2 3">
    <name type="scientific">Sordaria brevicollis</name>
    <dbReference type="NCBI Taxonomy" id="83679"/>
    <lineage>
        <taxon>Eukaryota</taxon>
        <taxon>Fungi</taxon>
        <taxon>Dikarya</taxon>
        <taxon>Ascomycota</taxon>
        <taxon>Pezizomycotina</taxon>
        <taxon>Sordariomycetes</taxon>
        <taxon>Sordariomycetidae</taxon>
        <taxon>Sordariales</taxon>
        <taxon>Sordariaceae</taxon>
        <taxon>Sordaria</taxon>
    </lineage>
</organism>
<accession>A0AAE0PGN9</accession>
<reference evidence="2" key="1">
    <citation type="journal article" date="2023" name="Mol. Phylogenet. Evol.">
        <title>Genome-scale phylogeny and comparative genomics of the fungal order Sordariales.</title>
        <authorList>
            <person name="Hensen N."/>
            <person name="Bonometti L."/>
            <person name="Westerberg I."/>
            <person name="Brannstrom I.O."/>
            <person name="Guillou S."/>
            <person name="Cros-Aarteil S."/>
            <person name="Calhoun S."/>
            <person name="Haridas S."/>
            <person name="Kuo A."/>
            <person name="Mondo S."/>
            <person name="Pangilinan J."/>
            <person name="Riley R."/>
            <person name="LaButti K."/>
            <person name="Andreopoulos B."/>
            <person name="Lipzen A."/>
            <person name="Chen C."/>
            <person name="Yan M."/>
            <person name="Daum C."/>
            <person name="Ng V."/>
            <person name="Clum A."/>
            <person name="Steindorff A."/>
            <person name="Ohm R.A."/>
            <person name="Martin F."/>
            <person name="Silar P."/>
            <person name="Natvig D.O."/>
            <person name="Lalanne C."/>
            <person name="Gautier V."/>
            <person name="Ament-Velasquez S.L."/>
            <person name="Kruys A."/>
            <person name="Hutchinson M.I."/>
            <person name="Powell A.J."/>
            <person name="Barry K."/>
            <person name="Miller A.N."/>
            <person name="Grigoriev I.V."/>
            <person name="Debuchy R."/>
            <person name="Gladieux P."/>
            <person name="Hiltunen Thoren M."/>
            <person name="Johannesson H."/>
        </authorList>
    </citation>
    <scope>NUCLEOTIDE SEQUENCE</scope>
    <source>
        <strain evidence="2">FGSC 1904</strain>
    </source>
</reference>
<feature type="region of interest" description="Disordered" evidence="1">
    <location>
        <begin position="412"/>
        <end position="460"/>
    </location>
</feature>
<comment type="caution">
    <text evidence="2">The sequence shown here is derived from an EMBL/GenBank/DDBJ whole genome shotgun (WGS) entry which is preliminary data.</text>
</comment>
<feature type="compositionally biased region" description="Polar residues" evidence="1">
    <location>
        <begin position="1"/>
        <end position="11"/>
    </location>
</feature>
<evidence type="ECO:0000313" key="3">
    <source>
        <dbReference type="Proteomes" id="UP001281003"/>
    </source>
</evidence>
<feature type="compositionally biased region" description="Pro residues" evidence="1">
    <location>
        <begin position="186"/>
        <end position="222"/>
    </location>
</feature>